<reference evidence="2" key="2">
    <citation type="journal article" date="2014" name="ISME J.">
        <title>Microbial stratification in low pH oxic and suboxic macroscopic growths along an acid mine drainage.</title>
        <authorList>
            <person name="Mendez-Garcia C."/>
            <person name="Mesa V."/>
            <person name="Sprenger R.R."/>
            <person name="Richter M."/>
            <person name="Diez M.S."/>
            <person name="Solano J."/>
            <person name="Bargiela R."/>
            <person name="Golyshina O.V."/>
            <person name="Manteca A."/>
            <person name="Ramos J.L."/>
            <person name="Gallego J.R."/>
            <person name="Llorente I."/>
            <person name="Martins Dos Santos V.A."/>
            <person name="Jensen O.N."/>
            <person name="Pelaez A.I."/>
            <person name="Sanchez J."/>
            <person name="Ferrer M."/>
        </authorList>
    </citation>
    <scope>NUCLEOTIDE SEQUENCE</scope>
</reference>
<protein>
    <submittedName>
        <fullName evidence="2">Transposase IS4 family protein</fullName>
    </submittedName>
</protein>
<dbReference type="GO" id="GO:0006313">
    <property type="term" value="P:DNA transposition"/>
    <property type="evidence" value="ECO:0007669"/>
    <property type="project" value="InterPro"/>
</dbReference>
<dbReference type="AlphaFoldDB" id="T1C0H9"/>
<feature type="non-terminal residue" evidence="2">
    <location>
        <position position="193"/>
    </location>
</feature>
<dbReference type="EMBL" id="AUZX01003289">
    <property type="protein sequence ID" value="EQD74323.1"/>
    <property type="molecule type" value="Genomic_DNA"/>
</dbReference>
<dbReference type="PANTHER" id="PTHR34614:SF2">
    <property type="entry name" value="TRANSPOSASE IS4-LIKE DOMAIN-CONTAINING PROTEIN"/>
    <property type="match status" value="1"/>
</dbReference>
<reference evidence="2" key="1">
    <citation type="submission" date="2013-08" db="EMBL/GenBank/DDBJ databases">
        <authorList>
            <person name="Mendez C."/>
            <person name="Richter M."/>
            <person name="Ferrer M."/>
            <person name="Sanchez J."/>
        </authorList>
    </citation>
    <scope>NUCLEOTIDE SEQUENCE</scope>
</reference>
<dbReference type="GO" id="GO:0004803">
    <property type="term" value="F:transposase activity"/>
    <property type="evidence" value="ECO:0007669"/>
    <property type="project" value="InterPro"/>
</dbReference>
<comment type="caution">
    <text evidence="2">The sequence shown here is derived from an EMBL/GenBank/DDBJ whole genome shotgun (WGS) entry which is preliminary data.</text>
</comment>
<dbReference type="InterPro" id="IPR002559">
    <property type="entry name" value="Transposase_11"/>
</dbReference>
<evidence type="ECO:0000313" key="2">
    <source>
        <dbReference type="EMBL" id="EQD74323.1"/>
    </source>
</evidence>
<feature type="domain" description="Transposase IS4-like" evidence="1">
    <location>
        <begin position="24"/>
        <end position="174"/>
    </location>
</feature>
<name>T1C0H9_9ZZZZ</name>
<dbReference type="PANTHER" id="PTHR34614">
    <property type="match status" value="1"/>
</dbReference>
<accession>T1C0H9</accession>
<gene>
    <name evidence="2" type="ORF">B1A_04522</name>
</gene>
<sequence length="193" mass="21631">MFSFFYDVTSSYLEGVRNELAAFGYNRDGKKGKRQIVIGLLCNAQGQPLSIEVFTGNTNDTATMASQIRKVVERFGGGEVTFVGDRGMIRGRPIEDLVTQGFHYITAITKPQIESLLARGVLTMSLFDQELAEVLPDDGPRYIMRRNPIRAMEMGTSRQEKLQAVQRQVDRQNKYLQEHPKANVQVAVGKITA</sequence>
<evidence type="ECO:0000259" key="1">
    <source>
        <dbReference type="Pfam" id="PF01609"/>
    </source>
</evidence>
<dbReference type="GO" id="GO:0003677">
    <property type="term" value="F:DNA binding"/>
    <property type="evidence" value="ECO:0007669"/>
    <property type="project" value="InterPro"/>
</dbReference>
<proteinExistence type="predicted"/>
<organism evidence="2">
    <name type="scientific">mine drainage metagenome</name>
    <dbReference type="NCBI Taxonomy" id="410659"/>
    <lineage>
        <taxon>unclassified sequences</taxon>
        <taxon>metagenomes</taxon>
        <taxon>ecological metagenomes</taxon>
    </lineage>
</organism>
<dbReference type="Pfam" id="PF01609">
    <property type="entry name" value="DDE_Tnp_1"/>
    <property type="match status" value="1"/>
</dbReference>